<dbReference type="EMBL" id="CP109019">
    <property type="protein sequence ID" value="WUT87290.1"/>
    <property type="molecule type" value="Genomic_DNA"/>
</dbReference>
<sequence length="158" mass="16748">MSHGSRPMAESAGIAPAEMPLTGRKQVSRAAPPTPGQTIENTKADAAKFQGECASMTQSPHDDRTASNPQKLRAQGGRTREELGQTVEALAARTAVQSRAQEKAAAVQAGHVREQAALEPVRHKAARTAQGARDNRVTLLTVGIGAAVVRLAYRHRRG</sequence>
<accession>A0ABZ1XXH1</accession>
<evidence type="ECO:0000256" key="1">
    <source>
        <dbReference type="SAM" id="MobiDB-lite"/>
    </source>
</evidence>
<evidence type="ECO:0000313" key="2">
    <source>
        <dbReference type="EMBL" id="WUT87290.1"/>
    </source>
</evidence>
<dbReference type="RefSeq" id="WP_329404299.1">
    <property type="nucleotide sequence ID" value="NZ_CP109019.1"/>
</dbReference>
<organism evidence="2 3">
    <name type="scientific">Streptomyces melanogenes</name>
    <dbReference type="NCBI Taxonomy" id="67326"/>
    <lineage>
        <taxon>Bacteria</taxon>
        <taxon>Bacillati</taxon>
        <taxon>Actinomycetota</taxon>
        <taxon>Actinomycetes</taxon>
        <taxon>Kitasatosporales</taxon>
        <taxon>Streptomycetaceae</taxon>
        <taxon>Streptomyces</taxon>
    </lineage>
</organism>
<dbReference type="Proteomes" id="UP001432060">
    <property type="component" value="Chromosome"/>
</dbReference>
<evidence type="ECO:0000313" key="3">
    <source>
        <dbReference type="Proteomes" id="UP001432060"/>
    </source>
</evidence>
<proteinExistence type="predicted"/>
<feature type="region of interest" description="Disordered" evidence="1">
    <location>
        <begin position="1"/>
        <end position="83"/>
    </location>
</feature>
<keyword evidence="3" id="KW-1185">Reference proteome</keyword>
<dbReference type="InterPro" id="IPR022062">
    <property type="entry name" value="DUF3618"/>
</dbReference>
<gene>
    <name evidence="2" type="ORF">OG515_36300</name>
</gene>
<name>A0ABZ1XXH1_9ACTN</name>
<dbReference type="Pfam" id="PF12277">
    <property type="entry name" value="DUF3618"/>
    <property type="match status" value="1"/>
</dbReference>
<protein>
    <submittedName>
        <fullName evidence="2">DUF3618 domain-containing protein</fullName>
    </submittedName>
</protein>
<reference evidence="2" key="1">
    <citation type="submission" date="2022-10" db="EMBL/GenBank/DDBJ databases">
        <title>The complete genomes of actinobacterial strains from the NBC collection.</title>
        <authorList>
            <person name="Joergensen T.S."/>
            <person name="Alvarez Arevalo M."/>
            <person name="Sterndorff E.B."/>
            <person name="Faurdal D."/>
            <person name="Vuksanovic O."/>
            <person name="Mourched A.-S."/>
            <person name="Charusanti P."/>
            <person name="Shaw S."/>
            <person name="Blin K."/>
            <person name="Weber T."/>
        </authorList>
    </citation>
    <scope>NUCLEOTIDE SEQUENCE</scope>
    <source>
        <strain evidence="2">NBC_00668</strain>
    </source>
</reference>